<name>A0A8J4UJ29_CLAMG</name>
<reference evidence="1" key="1">
    <citation type="submission" date="2020-07" db="EMBL/GenBank/DDBJ databases">
        <title>Clarias magur genome sequencing, assembly and annotation.</title>
        <authorList>
            <person name="Kushwaha B."/>
            <person name="Kumar R."/>
            <person name="Das P."/>
            <person name="Joshi C.G."/>
            <person name="Kumar D."/>
            <person name="Nagpure N.S."/>
            <person name="Pandey M."/>
            <person name="Agarwal S."/>
            <person name="Srivastava S."/>
            <person name="Singh M."/>
            <person name="Sahoo L."/>
            <person name="Jayasankar P."/>
            <person name="Meher P.K."/>
            <person name="Koringa P.G."/>
            <person name="Iquebal M.A."/>
            <person name="Das S.P."/>
            <person name="Bit A."/>
            <person name="Patnaik S."/>
            <person name="Patel N."/>
            <person name="Shah T.M."/>
            <person name="Hinsu A."/>
            <person name="Jena J.K."/>
        </authorList>
    </citation>
    <scope>NUCLEOTIDE SEQUENCE</scope>
    <source>
        <strain evidence="1">CIFAMagur01</strain>
        <tissue evidence="1">Testis</tissue>
    </source>
</reference>
<proteinExistence type="predicted"/>
<evidence type="ECO:0000313" key="1">
    <source>
        <dbReference type="EMBL" id="KAF5908046.1"/>
    </source>
</evidence>
<dbReference type="AlphaFoldDB" id="A0A8J4UJ29"/>
<feature type="non-terminal residue" evidence="1">
    <location>
        <position position="1"/>
    </location>
</feature>
<gene>
    <name evidence="1" type="ORF">DAT39_002167</name>
</gene>
<feature type="non-terminal residue" evidence="1">
    <location>
        <position position="82"/>
    </location>
</feature>
<sequence>RHRRQWHRSLAQVLSQMPLGQALHPVVGNQIAPFARQAKHLPLSHKSPIALKTSIRHKIASLKDFKLVELSGQTPVWKRTTG</sequence>
<protein>
    <submittedName>
        <fullName evidence="1">Uncharacterized protein</fullName>
    </submittedName>
</protein>
<evidence type="ECO:0000313" key="2">
    <source>
        <dbReference type="Proteomes" id="UP000727407"/>
    </source>
</evidence>
<dbReference type="EMBL" id="QNUK01000016">
    <property type="protein sequence ID" value="KAF5908046.1"/>
    <property type="molecule type" value="Genomic_DNA"/>
</dbReference>
<dbReference type="Proteomes" id="UP000727407">
    <property type="component" value="Unassembled WGS sequence"/>
</dbReference>
<organism evidence="1 2">
    <name type="scientific">Clarias magur</name>
    <name type="common">Asian catfish</name>
    <name type="synonym">Macropteronotus magur</name>
    <dbReference type="NCBI Taxonomy" id="1594786"/>
    <lineage>
        <taxon>Eukaryota</taxon>
        <taxon>Metazoa</taxon>
        <taxon>Chordata</taxon>
        <taxon>Craniata</taxon>
        <taxon>Vertebrata</taxon>
        <taxon>Euteleostomi</taxon>
        <taxon>Actinopterygii</taxon>
        <taxon>Neopterygii</taxon>
        <taxon>Teleostei</taxon>
        <taxon>Ostariophysi</taxon>
        <taxon>Siluriformes</taxon>
        <taxon>Clariidae</taxon>
        <taxon>Clarias</taxon>
    </lineage>
</organism>
<comment type="caution">
    <text evidence="1">The sequence shown here is derived from an EMBL/GenBank/DDBJ whole genome shotgun (WGS) entry which is preliminary data.</text>
</comment>
<accession>A0A8J4UJ29</accession>
<keyword evidence="2" id="KW-1185">Reference proteome</keyword>